<evidence type="ECO:0008006" key="5">
    <source>
        <dbReference type="Google" id="ProtNLM"/>
    </source>
</evidence>
<sequence length="636" mass="68799">MSDIITRLLLKTNDFDANLNRAKGSVNSFQGGISSMAKTAGAGIMKFAGTIGVAVSAYEGFNKVVNSSQTTGDAWVKTQDQMKASVDSFFASIAMGNFGGFLSNLQNVIDKAGELSVALDNLETKTLFNNSEVNDLNTKYQIELNKAKARNISDKERNEHLEKAKGYLLEMSKLHDSLSKANIATSYITLQADLSKQGFNKNVSKDVWEYLLKDSNRPDIDQRAARYNNTIKNYENQLAHTYNPETGEWLTQTEADKIKKKLSEYKSSKSGNFDRLASVFVELADDEKSAIASALKMRATANALSVSMSQKELEIANTDAKINGAYNTNKDKKNETIPSGSLSELEKQLADLRKKYQDAVTDEVRSSVLKTIKELEQKKVIINMTARYVEEESPLKMAGLPTKGIDTKNMKLPKFESPIKKKDVDLNQQYADSLGDVSNVMGSLSGLFDSNTASVLQWGSSLIGTIAQAIPKILEMSTANEIEAASATKSASANTLAAGSEALKAHAGIPFVGIAMGVAGVAAIIAAMTSIPKFANGGIVPGISFAGDKVPAMLNSGEMILNGSQQANLFKMLNSKLYSGLDVSRPNISPIPGHLAGLISPSPNGQKVEVSGNFKVRGQDLELVLDNRSRIKNKIR</sequence>
<keyword evidence="1" id="KW-0175">Coiled coil</keyword>
<dbReference type="AlphaFoldDB" id="A0A412YJU8"/>
<dbReference type="Proteomes" id="UP000286270">
    <property type="component" value="Unassembled WGS sequence"/>
</dbReference>
<feature type="transmembrane region" description="Helical" evidence="2">
    <location>
        <begin position="507"/>
        <end position="527"/>
    </location>
</feature>
<evidence type="ECO:0000313" key="4">
    <source>
        <dbReference type="Proteomes" id="UP000286270"/>
    </source>
</evidence>
<comment type="caution">
    <text evidence="3">The sequence shown here is derived from an EMBL/GenBank/DDBJ whole genome shotgun (WGS) entry which is preliminary data.</text>
</comment>
<feature type="coiled-coil region" evidence="1">
    <location>
        <begin position="105"/>
        <end position="164"/>
    </location>
</feature>
<keyword evidence="2" id="KW-0472">Membrane</keyword>
<dbReference type="EMBL" id="QRZH01000003">
    <property type="protein sequence ID" value="RGV57642.1"/>
    <property type="molecule type" value="Genomic_DNA"/>
</dbReference>
<accession>A0A412YJU8</accession>
<evidence type="ECO:0000256" key="1">
    <source>
        <dbReference type="SAM" id="Coils"/>
    </source>
</evidence>
<reference evidence="3 4" key="1">
    <citation type="submission" date="2018-08" db="EMBL/GenBank/DDBJ databases">
        <title>A genome reference for cultivated species of the human gut microbiota.</title>
        <authorList>
            <person name="Zou Y."/>
            <person name="Xue W."/>
            <person name="Luo G."/>
        </authorList>
    </citation>
    <scope>NUCLEOTIDE SEQUENCE [LARGE SCALE GENOMIC DNA]</scope>
    <source>
        <strain evidence="3 4">AF14-26</strain>
    </source>
</reference>
<protein>
    <recommendedName>
        <fullName evidence="5">Phage tail tape measure protein</fullName>
    </recommendedName>
</protein>
<keyword evidence="2" id="KW-0812">Transmembrane</keyword>
<proteinExistence type="predicted"/>
<dbReference type="RefSeq" id="WP_122141881.1">
    <property type="nucleotide sequence ID" value="NZ_JAFKPQ010000002.1"/>
</dbReference>
<evidence type="ECO:0000313" key="3">
    <source>
        <dbReference type="EMBL" id="RGV57642.1"/>
    </source>
</evidence>
<keyword evidence="2" id="KW-1133">Transmembrane helix</keyword>
<organism evidence="3 4">
    <name type="scientific">Bacteroides fragilis</name>
    <dbReference type="NCBI Taxonomy" id="817"/>
    <lineage>
        <taxon>Bacteria</taxon>
        <taxon>Pseudomonadati</taxon>
        <taxon>Bacteroidota</taxon>
        <taxon>Bacteroidia</taxon>
        <taxon>Bacteroidales</taxon>
        <taxon>Bacteroidaceae</taxon>
        <taxon>Bacteroides</taxon>
    </lineage>
</organism>
<evidence type="ECO:0000256" key="2">
    <source>
        <dbReference type="SAM" id="Phobius"/>
    </source>
</evidence>
<name>A0A412YJU8_BACFG</name>
<gene>
    <name evidence="3" type="ORF">DWW08_04485</name>
</gene>